<evidence type="ECO:0000313" key="1">
    <source>
        <dbReference type="EnsemblMetazoa" id="GMOY010901-PA"/>
    </source>
</evidence>
<proteinExistence type="predicted"/>
<dbReference type="Proteomes" id="UP000092444">
    <property type="component" value="Unassembled WGS sequence"/>
</dbReference>
<dbReference type="AlphaFoldDB" id="A0A1B0GC71"/>
<dbReference type="VEuPathDB" id="VectorBase:GMOY010901"/>
<dbReference type="EnsemblMetazoa" id="GMOY010901-RA">
    <property type="protein sequence ID" value="GMOY010901-PA"/>
    <property type="gene ID" value="GMOY010901"/>
</dbReference>
<keyword evidence="2" id="KW-1185">Reference proteome</keyword>
<protein>
    <submittedName>
        <fullName evidence="1">Uncharacterized protein</fullName>
    </submittedName>
</protein>
<evidence type="ECO:0000313" key="2">
    <source>
        <dbReference type="Proteomes" id="UP000092444"/>
    </source>
</evidence>
<accession>A0A1B0GC71</accession>
<dbReference type="EMBL" id="CCAG010007822">
    <property type="status" value="NOT_ANNOTATED_CDS"/>
    <property type="molecule type" value="Genomic_DNA"/>
</dbReference>
<reference evidence="1" key="1">
    <citation type="submission" date="2020-05" db="UniProtKB">
        <authorList>
            <consortium name="EnsemblMetazoa"/>
        </authorList>
    </citation>
    <scope>IDENTIFICATION</scope>
    <source>
        <strain evidence="1">Yale</strain>
    </source>
</reference>
<sequence length="87" mass="10033">MIRRNRFLSLNPKFDFRNQTEGLSTPKTISNNLRSTNELCETPNRNLIQTETTTPELGEFVKNAVETSTPSKGKYFSLRRLRPSSKK</sequence>
<name>A0A1B0GC71_GLOMM</name>
<organism evidence="1 2">
    <name type="scientific">Glossina morsitans morsitans</name>
    <name type="common">Savannah tsetse fly</name>
    <dbReference type="NCBI Taxonomy" id="37546"/>
    <lineage>
        <taxon>Eukaryota</taxon>
        <taxon>Metazoa</taxon>
        <taxon>Ecdysozoa</taxon>
        <taxon>Arthropoda</taxon>
        <taxon>Hexapoda</taxon>
        <taxon>Insecta</taxon>
        <taxon>Pterygota</taxon>
        <taxon>Neoptera</taxon>
        <taxon>Endopterygota</taxon>
        <taxon>Diptera</taxon>
        <taxon>Brachycera</taxon>
        <taxon>Muscomorpha</taxon>
        <taxon>Hippoboscoidea</taxon>
        <taxon>Glossinidae</taxon>
        <taxon>Glossina</taxon>
    </lineage>
</organism>